<evidence type="ECO:0000313" key="1">
    <source>
        <dbReference type="EMBL" id="QHU22397.1"/>
    </source>
</evidence>
<reference evidence="1" key="1">
    <citation type="journal article" date="2020" name="Nature">
        <title>Giant virus diversity and host interactions through global metagenomics.</title>
        <authorList>
            <person name="Schulz F."/>
            <person name="Roux S."/>
            <person name="Paez-Espino D."/>
            <person name="Jungbluth S."/>
            <person name="Walsh D.A."/>
            <person name="Denef V.J."/>
            <person name="McMahon K.D."/>
            <person name="Konstantinidis K.T."/>
            <person name="Eloe-Fadrosh E.A."/>
            <person name="Kyrpides N.C."/>
            <person name="Woyke T."/>
        </authorList>
    </citation>
    <scope>NUCLEOTIDE SEQUENCE</scope>
    <source>
        <strain evidence="1">GVMAG-S-ERX555907-102</strain>
    </source>
</reference>
<protein>
    <submittedName>
        <fullName evidence="1">Uncharacterized protein</fullName>
    </submittedName>
</protein>
<accession>A0A6C0L0F7</accession>
<proteinExistence type="predicted"/>
<name>A0A6C0L0F7_9ZZZZ</name>
<dbReference type="EMBL" id="MN741006">
    <property type="protein sequence ID" value="QHU22397.1"/>
    <property type="molecule type" value="Genomic_DNA"/>
</dbReference>
<organism evidence="1">
    <name type="scientific">viral metagenome</name>
    <dbReference type="NCBI Taxonomy" id="1070528"/>
    <lineage>
        <taxon>unclassified sequences</taxon>
        <taxon>metagenomes</taxon>
        <taxon>organismal metagenomes</taxon>
    </lineage>
</organism>
<sequence length="161" mass="18585">MKVQILDTRRENKRGRHGWKADFKVDSPSNNTVIYQNVYVNIKSNDGEKLQYSFTEAWNYNPVRKNTDSFLVPLDWRKGLDGTMKVRAIVWAQEGPMHPSFKKGTGAEYWGNLHGSFDLLQPIHPTSKRNVVITWQNAGKKMAKHYTGGKDLTLEKNQITY</sequence>
<dbReference type="AlphaFoldDB" id="A0A6C0L0F7"/>